<gene>
    <name evidence="2" type="ORF">JIG36_12620</name>
</gene>
<dbReference type="InterPro" id="IPR000182">
    <property type="entry name" value="GNAT_dom"/>
</dbReference>
<dbReference type="RefSeq" id="WP_203376295.1">
    <property type="nucleotide sequence ID" value="NZ_JAENHP010000003.1"/>
</dbReference>
<dbReference type="Gene3D" id="3.40.630.30">
    <property type="match status" value="1"/>
</dbReference>
<dbReference type="PROSITE" id="PS51186">
    <property type="entry name" value="GNAT"/>
    <property type="match status" value="1"/>
</dbReference>
<protein>
    <submittedName>
        <fullName evidence="2">GNAT family N-acetyltransferase</fullName>
    </submittedName>
</protein>
<feature type="domain" description="N-acetyltransferase" evidence="1">
    <location>
        <begin position="25"/>
        <end position="180"/>
    </location>
</feature>
<sequence>MDRTVPPGYPREYERDLRLPDGRTVRLRPIVPEDAAQLAEAIRRADPDTLYRRFVGSPPPLTAALLTRLCTVDYRGRFALVALDPASGQGVAIARYEATTAGAAEVAVAVDPGWRGAGLATALIELLAEAALDRGITTFSAYYLAGNRPVAALVDRLGGGRQLIKEGLAEAAVGLDRLRVEAALHELGA</sequence>
<reference evidence="2 3" key="1">
    <citation type="submission" date="2021-01" db="EMBL/GenBank/DDBJ databases">
        <title>Actinoplanes sp. nov. LDG1-06 isolated from lichen.</title>
        <authorList>
            <person name="Saeng-In P."/>
            <person name="Phongsopitanun W."/>
            <person name="Kanchanasin P."/>
            <person name="Yuki M."/>
            <person name="Kudo T."/>
            <person name="Ohkuma M."/>
            <person name="Tanasupawat S."/>
        </authorList>
    </citation>
    <scope>NUCLEOTIDE SEQUENCE [LARGE SCALE GENOMIC DNA]</scope>
    <source>
        <strain evidence="2 3">LDG1-06</strain>
    </source>
</reference>
<dbReference type="Pfam" id="PF13302">
    <property type="entry name" value="Acetyltransf_3"/>
    <property type="match status" value="1"/>
</dbReference>
<proteinExistence type="predicted"/>
<name>A0ABS2AAV8_9ACTN</name>
<evidence type="ECO:0000313" key="3">
    <source>
        <dbReference type="Proteomes" id="UP000632138"/>
    </source>
</evidence>
<evidence type="ECO:0000259" key="1">
    <source>
        <dbReference type="PROSITE" id="PS51186"/>
    </source>
</evidence>
<dbReference type="EMBL" id="JAENHP010000003">
    <property type="protein sequence ID" value="MBM2616401.1"/>
    <property type="molecule type" value="Genomic_DNA"/>
</dbReference>
<dbReference type="SUPFAM" id="SSF55729">
    <property type="entry name" value="Acyl-CoA N-acyltransferases (Nat)"/>
    <property type="match status" value="1"/>
</dbReference>
<dbReference type="Proteomes" id="UP000632138">
    <property type="component" value="Unassembled WGS sequence"/>
</dbReference>
<keyword evidence="3" id="KW-1185">Reference proteome</keyword>
<comment type="caution">
    <text evidence="2">The sequence shown here is derived from an EMBL/GenBank/DDBJ whole genome shotgun (WGS) entry which is preliminary data.</text>
</comment>
<evidence type="ECO:0000313" key="2">
    <source>
        <dbReference type="EMBL" id="MBM2616401.1"/>
    </source>
</evidence>
<organism evidence="2 3">
    <name type="scientific">Paractinoplanes ovalisporus</name>
    <dbReference type="NCBI Taxonomy" id="2810368"/>
    <lineage>
        <taxon>Bacteria</taxon>
        <taxon>Bacillati</taxon>
        <taxon>Actinomycetota</taxon>
        <taxon>Actinomycetes</taxon>
        <taxon>Micromonosporales</taxon>
        <taxon>Micromonosporaceae</taxon>
        <taxon>Paractinoplanes</taxon>
    </lineage>
</organism>
<dbReference type="InterPro" id="IPR016181">
    <property type="entry name" value="Acyl_CoA_acyltransferase"/>
</dbReference>
<accession>A0ABS2AAV8</accession>